<dbReference type="SUPFAM" id="SSF53927">
    <property type="entry name" value="Cytidine deaminase-like"/>
    <property type="match status" value="1"/>
</dbReference>
<evidence type="ECO:0000256" key="2">
    <source>
        <dbReference type="ARBA" id="ARBA00004882"/>
    </source>
</evidence>
<dbReference type="GO" id="GO:0008703">
    <property type="term" value="F:5-amino-6-(5-phosphoribosylamino)uracil reductase activity"/>
    <property type="evidence" value="ECO:0007669"/>
    <property type="project" value="UniProtKB-EC"/>
</dbReference>
<evidence type="ECO:0000256" key="10">
    <source>
        <dbReference type="ARBA" id="ARBA00023002"/>
    </source>
</evidence>
<protein>
    <recommendedName>
        <fullName evidence="12">Riboflavin biosynthesis protein RibD</fullName>
    </recommendedName>
    <domain>
        <recommendedName>
            <fullName evidence="12">Diaminohydroxyphosphoribosylaminopyrimidine deaminase</fullName>
            <shortName evidence="12">DRAP deaminase</shortName>
            <ecNumber evidence="12">3.5.4.26</ecNumber>
        </recommendedName>
        <alternativeName>
            <fullName evidence="12">Riboflavin-specific deaminase</fullName>
        </alternativeName>
    </domain>
    <domain>
        <recommendedName>
            <fullName evidence="12">5-amino-6-(5-phosphoribosylamino)uracil reductase</fullName>
            <ecNumber evidence="12">1.1.1.193</ecNumber>
        </recommendedName>
        <alternativeName>
            <fullName evidence="12">HTP reductase</fullName>
        </alternativeName>
    </domain>
</protein>
<dbReference type="InterPro" id="IPR024072">
    <property type="entry name" value="DHFR-like_dom_sf"/>
</dbReference>
<keyword evidence="6 12" id="KW-0686">Riboflavin biosynthesis</keyword>
<evidence type="ECO:0000256" key="6">
    <source>
        <dbReference type="ARBA" id="ARBA00022619"/>
    </source>
</evidence>
<evidence type="ECO:0000256" key="5">
    <source>
        <dbReference type="ARBA" id="ARBA00007417"/>
    </source>
</evidence>
<dbReference type="STRING" id="933059.SAMN04488103_103257"/>
<dbReference type="PANTHER" id="PTHR38011">
    <property type="entry name" value="DIHYDROFOLATE REDUCTASE FAMILY PROTEIN (AFU_ORTHOLOGUE AFUA_8G06820)"/>
    <property type="match status" value="1"/>
</dbReference>
<comment type="cofactor">
    <cofactor evidence="12 15">
        <name>Zn(2+)</name>
        <dbReference type="ChEBI" id="CHEBI:29105"/>
    </cofactor>
    <text evidence="12 15">Binds 1 zinc ion.</text>
</comment>
<evidence type="ECO:0000256" key="14">
    <source>
        <dbReference type="PIRSR" id="PIRSR006769-2"/>
    </source>
</evidence>
<feature type="binding site" evidence="14">
    <location>
        <begin position="305"/>
        <end position="311"/>
    </location>
    <ligand>
        <name>NADP(+)</name>
        <dbReference type="ChEBI" id="CHEBI:58349"/>
    </ligand>
</feature>
<dbReference type="Pfam" id="PF01872">
    <property type="entry name" value="RibD_C"/>
    <property type="match status" value="1"/>
</dbReference>
<feature type="binding site" evidence="15">
    <location>
        <position position="93"/>
    </location>
    <ligand>
        <name>Zn(2+)</name>
        <dbReference type="ChEBI" id="CHEBI:29105"/>
        <note>catalytic</note>
    </ligand>
</feature>
<keyword evidence="11" id="KW-0511">Multifunctional enzyme</keyword>
<dbReference type="InterPro" id="IPR050765">
    <property type="entry name" value="Riboflavin_Biosynth_HTPR"/>
</dbReference>
<evidence type="ECO:0000256" key="3">
    <source>
        <dbReference type="ARBA" id="ARBA00004910"/>
    </source>
</evidence>
<dbReference type="InterPro" id="IPR004794">
    <property type="entry name" value="Eubact_RibD"/>
</dbReference>
<evidence type="ECO:0000256" key="4">
    <source>
        <dbReference type="ARBA" id="ARBA00005259"/>
    </source>
</evidence>
<organism evidence="17 18">
    <name type="scientific">Gemmobacter aquatilis</name>
    <dbReference type="NCBI Taxonomy" id="933059"/>
    <lineage>
        <taxon>Bacteria</taxon>
        <taxon>Pseudomonadati</taxon>
        <taxon>Pseudomonadota</taxon>
        <taxon>Alphaproteobacteria</taxon>
        <taxon>Rhodobacterales</taxon>
        <taxon>Paracoccaceae</taxon>
        <taxon>Gemmobacter</taxon>
    </lineage>
</organism>
<evidence type="ECO:0000256" key="12">
    <source>
        <dbReference type="PIRNR" id="PIRNR006769"/>
    </source>
</evidence>
<dbReference type="InterPro" id="IPR011549">
    <property type="entry name" value="RibD_C"/>
</dbReference>
<evidence type="ECO:0000256" key="13">
    <source>
        <dbReference type="PIRSR" id="PIRSR006769-1"/>
    </source>
</evidence>
<keyword evidence="18" id="KW-1185">Reference proteome</keyword>
<dbReference type="InterPro" id="IPR016193">
    <property type="entry name" value="Cytidine_deaminase-like"/>
</dbReference>
<keyword evidence="12" id="KW-0378">Hydrolase</keyword>
<feature type="binding site" evidence="14">
    <location>
        <position position="205"/>
    </location>
    <ligand>
        <name>NADP(+)</name>
        <dbReference type="ChEBI" id="CHEBI:58349"/>
    </ligand>
</feature>
<comment type="pathway">
    <text evidence="3 12">Cofactor biosynthesis; riboflavin biosynthesis; 5-amino-6-(D-ribitylamino)uracil from GTP: step 3/4.</text>
</comment>
<feature type="domain" description="CMP/dCMP-type deaminase" evidence="16">
    <location>
        <begin position="1"/>
        <end position="131"/>
    </location>
</feature>
<feature type="binding site" evidence="15">
    <location>
        <position position="84"/>
    </location>
    <ligand>
        <name>Zn(2+)</name>
        <dbReference type="ChEBI" id="CHEBI:29105"/>
        <note>catalytic</note>
    </ligand>
</feature>
<dbReference type="Proteomes" id="UP000198761">
    <property type="component" value="Unassembled WGS sequence"/>
</dbReference>
<dbReference type="NCBIfam" id="TIGR00227">
    <property type="entry name" value="ribD_Cterm"/>
    <property type="match status" value="1"/>
</dbReference>
<dbReference type="InterPro" id="IPR002734">
    <property type="entry name" value="RibDG_C"/>
</dbReference>
<reference evidence="17 18" key="1">
    <citation type="submission" date="2016-10" db="EMBL/GenBank/DDBJ databases">
        <authorList>
            <person name="de Groot N.N."/>
        </authorList>
    </citation>
    <scope>NUCLEOTIDE SEQUENCE [LARGE SCALE GENOMIC DNA]</scope>
    <source>
        <strain evidence="17 18">DSM 3857</strain>
    </source>
</reference>
<keyword evidence="10 12" id="KW-0560">Oxidoreductase</keyword>
<feature type="binding site" evidence="15">
    <location>
        <position position="59"/>
    </location>
    <ligand>
        <name>Zn(2+)</name>
        <dbReference type="ChEBI" id="CHEBI:29105"/>
        <note>catalytic</note>
    </ligand>
</feature>
<keyword evidence="7 12" id="KW-0479">Metal-binding</keyword>
<dbReference type="InterPro" id="IPR016192">
    <property type="entry name" value="APOBEC/CMP_deaminase_Zn-bd"/>
</dbReference>
<dbReference type="Gene3D" id="3.40.140.10">
    <property type="entry name" value="Cytidine Deaminase, domain 2"/>
    <property type="match status" value="1"/>
</dbReference>
<feature type="binding site" evidence="14">
    <location>
        <position position="213"/>
    </location>
    <ligand>
        <name>substrate</name>
    </ligand>
</feature>
<feature type="binding site" evidence="14">
    <location>
        <position position="193"/>
    </location>
    <ligand>
        <name>substrate</name>
    </ligand>
</feature>
<dbReference type="Pfam" id="PF00383">
    <property type="entry name" value="dCMP_cyt_deam_1"/>
    <property type="match status" value="1"/>
</dbReference>
<accession>A0A1H8E9K1</accession>
<dbReference type="NCBIfam" id="TIGR00326">
    <property type="entry name" value="eubact_ribD"/>
    <property type="match status" value="1"/>
</dbReference>
<feature type="binding site" evidence="14">
    <location>
        <position position="209"/>
    </location>
    <ligand>
        <name>NADP(+)</name>
        <dbReference type="ChEBI" id="CHEBI:58349"/>
    </ligand>
</feature>
<proteinExistence type="inferred from homology"/>
<dbReference type="UniPathway" id="UPA00275">
    <property type="reaction ID" value="UER00401"/>
</dbReference>
<keyword evidence="9 12" id="KW-0521">NADP</keyword>
<sequence>MSDAAHMRVALALAARGLGNTWPNPAVGCVIVTRGSTPAQTGGDRIVGRGWTQPGGRPHAERRALDQAGAAARGATAYVTLEPCAHHGHTPPCAEALIGAGVARVVTALTDPDPRVAGKGHALLRAAGIAVTEGVLGAEARALNAGFLKRVERGLPFVTLKLATTLDGRIATASGESRWITGAQSRRAVHAMRMAHDAVMVGSGTALADDPDLTVRDLGARHQPIRIVIDSHLRLGPDSRLGRTARQVPVWLIHTDAAPMAARAGWQATGARLIAVPEAQGHADLDAALRLLAAEGLTRIFCEGGADLAAALIRAGLVDDLAQFTAGRLIGAEGRAALGALGLAALAEAPRLTLGSTSAIGPDTLSLWHISP</sequence>
<comment type="function">
    <text evidence="1 12">Converts 2,5-diamino-6-(ribosylamino)-4(3h)-pyrimidinone 5'-phosphate into 5-amino-6-(ribosylamino)-2,4(1h,3h)-pyrimidinedione 5'-phosphate.</text>
</comment>
<dbReference type="GO" id="GO:0008270">
    <property type="term" value="F:zinc ion binding"/>
    <property type="evidence" value="ECO:0007669"/>
    <property type="project" value="InterPro"/>
</dbReference>
<dbReference type="Gene3D" id="3.40.430.10">
    <property type="entry name" value="Dihydrofolate Reductase, subunit A"/>
    <property type="match status" value="1"/>
</dbReference>
<feature type="binding site" evidence="14">
    <location>
        <position position="163"/>
    </location>
    <ligand>
        <name>NADP(+)</name>
        <dbReference type="ChEBI" id="CHEBI:58349"/>
    </ligand>
</feature>
<dbReference type="AlphaFoldDB" id="A0A1H8E9K1"/>
<comment type="catalytic activity">
    <reaction evidence="12">
        <text>5-amino-6-(5-phospho-D-ribitylamino)uracil + NADP(+) = 5-amino-6-(5-phospho-D-ribosylamino)uracil + NADPH + H(+)</text>
        <dbReference type="Rhea" id="RHEA:17845"/>
        <dbReference type="ChEBI" id="CHEBI:15378"/>
        <dbReference type="ChEBI" id="CHEBI:57783"/>
        <dbReference type="ChEBI" id="CHEBI:58349"/>
        <dbReference type="ChEBI" id="CHEBI:58421"/>
        <dbReference type="ChEBI" id="CHEBI:58453"/>
        <dbReference type="EC" id="1.1.1.193"/>
    </reaction>
</comment>
<evidence type="ECO:0000256" key="1">
    <source>
        <dbReference type="ARBA" id="ARBA00002151"/>
    </source>
</evidence>
<dbReference type="SUPFAM" id="SSF53597">
    <property type="entry name" value="Dihydrofolate reductase-like"/>
    <property type="match status" value="1"/>
</dbReference>
<dbReference type="PIRSF" id="PIRSF006769">
    <property type="entry name" value="RibD"/>
    <property type="match status" value="1"/>
</dbReference>
<dbReference type="EC" id="1.1.1.193" evidence="12"/>
<evidence type="ECO:0000256" key="15">
    <source>
        <dbReference type="PIRSR" id="PIRSR006769-3"/>
    </source>
</evidence>
<comment type="pathway">
    <text evidence="2 12">Cofactor biosynthesis; riboflavin biosynthesis; 5-amino-6-(D-ribitylamino)uracil from GTP: step 2/4.</text>
</comment>
<evidence type="ECO:0000313" key="18">
    <source>
        <dbReference type="Proteomes" id="UP000198761"/>
    </source>
</evidence>
<evidence type="ECO:0000313" key="17">
    <source>
        <dbReference type="EMBL" id="SEN16096.1"/>
    </source>
</evidence>
<dbReference type="CDD" id="cd01284">
    <property type="entry name" value="Riboflavin_deaminase-reductase"/>
    <property type="match status" value="1"/>
</dbReference>
<feature type="binding site" evidence="14">
    <location>
        <position position="303"/>
    </location>
    <ligand>
        <name>substrate</name>
    </ligand>
</feature>
<evidence type="ECO:0000256" key="7">
    <source>
        <dbReference type="ARBA" id="ARBA00022723"/>
    </source>
</evidence>
<feature type="binding site" evidence="14">
    <location>
        <position position="177"/>
    </location>
    <ligand>
        <name>substrate</name>
    </ligand>
</feature>
<feature type="binding site" evidence="14">
    <location>
        <position position="216"/>
    </location>
    <ligand>
        <name>substrate</name>
    </ligand>
</feature>
<comment type="similarity">
    <text evidence="4 12">In the N-terminal section; belongs to the cytidine and deoxycytidylate deaminase family.</text>
</comment>
<gene>
    <name evidence="17" type="ORF">SAMN04488103_103257</name>
</gene>
<dbReference type="GO" id="GO:0009231">
    <property type="term" value="P:riboflavin biosynthetic process"/>
    <property type="evidence" value="ECO:0007669"/>
    <property type="project" value="UniProtKB-UniPathway"/>
</dbReference>
<dbReference type="EC" id="3.5.4.26" evidence="12"/>
<comment type="similarity">
    <text evidence="5 12">In the C-terminal section; belongs to the HTP reductase family.</text>
</comment>
<feature type="binding site" evidence="14">
    <location>
        <position position="231"/>
    </location>
    <ligand>
        <name>NADP(+)</name>
        <dbReference type="ChEBI" id="CHEBI:58349"/>
    </ligand>
</feature>
<dbReference type="EMBL" id="FOCE01000003">
    <property type="protein sequence ID" value="SEN16096.1"/>
    <property type="molecule type" value="Genomic_DNA"/>
</dbReference>
<evidence type="ECO:0000259" key="16">
    <source>
        <dbReference type="PROSITE" id="PS51747"/>
    </source>
</evidence>
<comment type="catalytic activity">
    <reaction evidence="12">
        <text>2,5-diamino-6-hydroxy-4-(5-phosphoribosylamino)-pyrimidine + H2O + H(+) = 5-amino-6-(5-phospho-D-ribosylamino)uracil + NH4(+)</text>
        <dbReference type="Rhea" id="RHEA:21868"/>
        <dbReference type="ChEBI" id="CHEBI:15377"/>
        <dbReference type="ChEBI" id="CHEBI:15378"/>
        <dbReference type="ChEBI" id="CHEBI:28938"/>
        <dbReference type="ChEBI" id="CHEBI:58453"/>
        <dbReference type="ChEBI" id="CHEBI:58614"/>
        <dbReference type="EC" id="3.5.4.26"/>
    </reaction>
</comment>
<evidence type="ECO:0000256" key="11">
    <source>
        <dbReference type="ARBA" id="ARBA00023268"/>
    </source>
</evidence>
<dbReference type="PROSITE" id="PS00903">
    <property type="entry name" value="CYT_DCMP_DEAMINASES_1"/>
    <property type="match status" value="1"/>
</dbReference>
<dbReference type="GO" id="GO:0050661">
    <property type="term" value="F:NADP binding"/>
    <property type="evidence" value="ECO:0007669"/>
    <property type="project" value="InterPro"/>
</dbReference>
<keyword evidence="8 12" id="KW-0862">Zinc</keyword>
<dbReference type="InterPro" id="IPR002125">
    <property type="entry name" value="CMP_dCMP_dom"/>
</dbReference>
<evidence type="ECO:0000256" key="9">
    <source>
        <dbReference type="ARBA" id="ARBA00022857"/>
    </source>
</evidence>
<dbReference type="GO" id="GO:0008835">
    <property type="term" value="F:diaminohydroxyphosphoribosylaminopyrimidine deaminase activity"/>
    <property type="evidence" value="ECO:0007669"/>
    <property type="project" value="UniProtKB-EC"/>
</dbReference>
<evidence type="ECO:0000256" key="8">
    <source>
        <dbReference type="ARBA" id="ARBA00022833"/>
    </source>
</evidence>
<feature type="active site" description="Proton donor" evidence="13">
    <location>
        <position position="61"/>
    </location>
</feature>
<feature type="binding site" evidence="14">
    <location>
        <position position="179"/>
    </location>
    <ligand>
        <name>NADP(+)</name>
        <dbReference type="ChEBI" id="CHEBI:58349"/>
    </ligand>
</feature>
<name>A0A1H8E9K1_9RHOB</name>
<dbReference type="PROSITE" id="PS51747">
    <property type="entry name" value="CYT_DCMP_DEAMINASES_2"/>
    <property type="match status" value="1"/>
</dbReference>
<dbReference type="PANTHER" id="PTHR38011:SF7">
    <property type="entry name" value="2,5-DIAMINO-6-RIBOSYLAMINO-4(3H)-PYRIMIDINONE 5'-PHOSPHATE REDUCTASE"/>
    <property type="match status" value="1"/>
</dbReference>